<dbReference type="InterPro" id="IPR023296">
    <property type="entry name" value="Glyco_hydro_beta-prop_sf"/>
</dbReference>
<dbReference type="Proteomes" id="UP001148312">
    <property type="component" value="Unassembled WGS sequence"/>
</dbReference>
<dbReference type="SUPFAM" id="SSF75005">
    <property type="entry name" value="Arabinanase/levansucrase/invertase"/>
    <property type="match status" value="1"/>
</dbReference>
<protein>
    <submittedName>
        <fullName evidence="9">Endo xylanase</fullName>
    </submittedName>
</protein>
<dbReference type="GeneID" id="81626820"/>
<evidence type="ECO:0000313" key="10">
    <source>
        <dbReference type="Proteomes" id="UP001148312"/>
    </source>
</evidence>
<dbReference type="InterPro" id="IPR006710">
    <property type="entry name" value="Glyco_hydro_43"/>
</dbReference>
<proteinExistence type="inferred from homology"/>
<gene>
    <name evidence="9" type="ORF">N7539_006970</name>
</gene>
<comment type="caution">
    <text evidence="9">The sequence shown here is derived from an EMBL/GenBank/DDBJ whole genome shotgun (WGS) entry which is preliminary data.</text>
</comment>
<organism evidence="9 10">
    <name type="scientific">Penicillium diatomitis</name>
    <dbReference type="NCBI Taxonomy" id="2819901"/>
    <lineage>
        <taxon>Eukaryota</taxon>
        <taxon>Fungi</taxon>
        <taxon>Dikarya</taxon>
        <taxon>Ascomycota</taxon>
        <taxon>Pezizomycotina</taxon>
        <taxon>Eurotiomycetes</taxon>
        <taxon>Eurotiomycetidae</taxon>
        <taxon>Eurotiales</taxon>
        <taxon>Aspergillaceae</taxon>
        <taxon>Penicillium</taxon>
    </lineage>
</organism>
<evidence type="ECO:0000256" key="5">
    <source>
        <dbReference type="PIRSR" id="PIRSR606710-1"/>
    </source>
</evidence>
<dbReference type="InterPro" id="IPR051795">
    <property type="entry name" value="Glycosyl_Hydrlase_43"/>
</dbReference>
<evidence type="ECO:0000256" key="7">
    <source>
        <dbReference type="RuleBase" id="RU361187"/>
    </source>
</evidence>
<dbReference type="GO" id="GO:0004553">
    <property type="term" value="F:hydrolase activity, hydrolyzing O-glycosyl compounds"/>
    <property type="evidence" value="ECO:0007669"/>
    <property type="project" value="InterPro"/>
</dbReference>
<keyword evidence="9" id="KW-0624">Polysaccharide degradation</keyword>
<feature type="site" description="Important for catalytic activity, responsible for pKa modulation of the active site Glu and correct orientation of both the proton donor and substrate" evidence="6">
    <location>
        <position position="150"/>
    </location>
</feature>
<evidence type="ECO:0000256" key="8">
    <source>
        <dbReference type="SAM" id="SignalP"/>
    </source>
</evidence>
<feature type="active site" description="Proton donor" evidence="5">
    <location>
        <position position="213"/>
    </location>
</feature>
<keyword evidence="10" id="KW-1185">Reference proteome</keyword>
<dbReference type="PANTHER" id="PTHR42812:SF5">
    <property type="entry name" value="ENDO-ARABINASE"/>
    <property type="match status" value="1"/>
</dbReference>
<comment type="similarity">
    <text evidence="1 7">Belongs to the glycosyl hydrolase 43 family.</text>
</comment>
<keyword evidence="9" id="KW-0858">Xylan degradation</keyword>
<dbReference type="Gene3D" id="2.115.10.20">
    <property type="entry name" value="Glycosyl hydrolase domain, family 43"/>
    <property type="match status" value="1"/>
</dbReference>
<dbReference type="Pfam" id="PF04616">
    <property type="entry name" value="Glyco_hydro_43"/>
    <property type="match status" value="1"/>
</dbReference>
<evidence type="ECO:0000256" key="4">
    <source>
        <dbReference type="ARBA" id="ARBA00023295"/>
    </source>
</evidence>
<reference evidence="9" key="1">
    <citation type="submission" date="2022-12" db="EMBL/GenBank/DDBJ databases">
        <authorList>
            <person name="Petersen C."/>
        </authorList>
    </citation>
    <scope>NUCLEOTIDE SEQUENCE</scope>
    <source>
        <strain evidence="9">IBT 30728</strain>
    </source>
</reference>
<keyword evidence="3 7" id="KW-0378">Hydrolase</keyword>
<feature type="chain" id="PRO_5040937546" evidence="8">
    <location>
        <begin position="23"/>
        <end position="334"/>
    </location>
</feature>
<keyword evidence="4 7" id="KW-0326">Glycosidase</keyword>
<evidence type="ECO:0000256" key="6">
    <source>
        <dbReference type="PIRSR" id="PIRSR606710-2"/>
    </source>
</evidence>
<feature type="signal peptide" evidence="8">
    <location>
        <begin position="1"/>
        <end position="22"/>
    </location>
</feature>
<accession>A0A9W9X296</accession>
<dbReference type="EMBL" id="JAPWDQ010000009">
    <property type="protein sequence ID" value="KAJ5481076.1"/>
    <property type="molecule type" value="Genomic_DNA"/>
</dbReference>
<reference evidence="9" key="2">
    <citation type="journal article" date="2023" name="IMA Fungus">
        <title>Comparative genomic study of the Penicillium genus elucidates a diverse pangenome and 15 lateral gene transfer events.</title>
        <authorList>
            <person name="Petersen C."/>
            <person name="Sorensen T."/>
            <person name="Nielsen M.R."/>
            <person name="Sondergaard T.E."/>
            <person name="Sorensen J.L."/>
            <person name="Fitzpatrick D.A."/>
            <person name="Frisvad J.C."/>
            <person name="Nielsen K.L."/>
        </authorList>
    </citation>
    <scope>NUCLEOTIDE SEQUENCE</scope>
    <source>
        <strain evidence="9">IBT 30728</strain>
    </source>
</reference>
<dbReference type="AlphaFoldDB" id="A0A9W9X296"/>
<name>A0A9W9X296_9EURO</name>
<dbReference type="RefSeq" id="XP_056788506.1">
    <property type="nucleotide sequence ID" value="XM_056936571.1"/>
</dbReference>
<keyword evidence="2 8" id="KW-0732">Signal</keyword>
<evidence type="ECO:0000313" key="9">
    <source>
        <dbReference type="EMBL" id="KAJ5481076.1"/>
    </source>
</evidence>
<dbReference type="CDD" id="cd08999">
    <property type="entry name" value="GH43_ABN-like"/>
    <property type="match status" value="1"/>
</dbReference>
<feature type="active site" description="Proton acceptor" evidence="5">
    <location>
        <position position="34"/>
    </location>
</feature>
<keyword evidence="9" id="KW-0119">Carbohydrate metabolism</keyword>
<evidence type="ECO:0000256" key="3">
    <source>
        <dbReference type="ARBA" id="ARBA00022801"/>
    </source>
</evidence>
<dbReference type="PROSITE" id="PS51257">
    <property type="entry name" value="PROKAR_LIPOPROTEIN"/>
    <property type="match status" value="1"/>
</dbReference>
<dbReference type="PANTHER" id="PTHR42812">
    <property type="entry name" value="BETA-XYLOSIDASE"/>
    <property type="match status" value="1"/>
</dbReference>
<sequence length="334" mass="35575">MFCKPFWTSILLFACNWVHTQAEPIRVLDVDFPDPCLIQADDQYCAFATNGNGVNIQVASSADFISWQLLAGHDALPGPFPSWVGSSPAVWAPDVIQRGDGKFVMYFAATAAADTSKHCVGVAISASVTGPYIPESQPLACPLQQGGAIDPDGFYDQGTFHVVYKSDGNSLDGDGTLHPTPLMLQALESDAITPIGSPIQLLDRSNTDGPLIEAPSLAKHSGIYYLTFSSNMYDTTLYDVSYAVASNLAGPYTKVQAPNAPLLVSGNGSDVGPLSGPGGSDFSVDGTKIVFHAFENGQNIDNGRAMYVSRAQLSQGVIHLARETYTGRHSYSKL</sequence>
<evidence type="ECO:0000256" key="2">
    <source>
        <dbReference type="ARBA" id="ARBA00022729"/>
    </source>
</evidence>
<dbReference type="GO" id="GO:0045493">
    <property type="term" value="P:xylan catabolic process"/>
    <property type="evidence" value="ECO:0007669"/>
    <property type="project" value="UniProtKB-KW"/>
</dbReference>
<evidence type="ECO:0000256" key="1">
    <source>
        <dbReference type="ARBA" id="ARBA00009865"/>
    </source>
</evidence>